<dbReference type="PROSITE" id="PS00061">
    <property type="entry name" value="ADH_SHORT"/>
    <property type="match status" value="1"/>
</dbReference>
<dbReference type="FunFam" id="3.40.50.720:FF:000084">
    <property type="entry name" value="Short-chain dehydrogenase reductase"/>
    <property type="match status" value="1"/>
</dbReference>
<dbReference type="Proteomes" id="UP000062833">
    <property type="component" value="Chromosome"/>
</dbReference>
<protein>
    <submittedName>
        <fullName evidence="4">Oxidoreductase</fullName>
    </submittedName>
</protein>
<dbReference type="PATRIC" id="fig|656366.3.peg.3743"/>
<dbReference type="SUPFAM" id="SSF51735">
    <property type="entry name" value="NAD(P)-binding Rossmann-fold domains"/>
    <property type="match status" value="1"/>
</dbReference>
<dbReference type="Pfam" id="PF00106">
    <property type="entry name" value="adh_short"/>
    <property type="match status" value="1"/>
</dbReference>
<evidence type="ECO:0000313" key="4">
    <source>
        <dbReference type="EMBL" id="ALE93685.1"/>
    </source>
</evidence>
<dbReference type="Gene3D" id="3.40.50.720">
    <property type="entry name" value="NAD(P)-binding Rossmann-like Domain"/>
    <property type="match status" value="1"/>
</dbReference>
<accession>A0A0M3UGT7</accession>
<reference evidence="5" key="1">
    <citation type="submission" date="2015-09" db="EMBL/GenBank/DDBJ databases">
        <title>Complete genome of Arthrobacter alpinus strain R3.8.</title>
        <authorList>
            <person name="See-Too W.S."/>
            <person name="Chan K.G."/>
        </authorList>
    </citation>
    <scope>NUCLEOTIDE SEQUENCE [LARGE SCALE GENOMIC DNA]</scope>
    <source>
        <strain evidence="5">R3.8</strain>
    </source>
</reference>
<evidence type="ECO:0000256" key="3">
    <source>
        <dbReference type="RuleBase" id="RU000363"/>
    </source>
</evidence>
<dbReference type="PRINTS" id="PR00081">
    <property type="entry name" value="GDHRDH"/>
</dbReference>
<sequence length="263" mass="27353">MDMQLSNKRAFISGSTQGIGYAIAKALLQEGAEVVINGRDASRLQQSVKNLQAEVPGGVVAGIAADFTDASAVQRLLSSLGAVDILVNNVGLFGLKPFTEISDDDWSCYFAVNVMSGVRLSRELLPGMIDAGWGRIIFVGSESGVNVPADMMHYGVTKAGMLALSNGLAKLTRGTGVTVNTILGGPTYSDGVAGTIHDIAESQRMSADEMKAMIIGGNQTSLLERFIEPAEIANLAVYLSSPLSSATNGTAVRADGGVLTAIL</sequence>
<dbReference type="InterPro" id="IPR020904">
    <property type="entry name" value="Sc_DH/Rdtase_CS"/>
</dbReference>
<dbReference type="RefSeq" id="WP_062008765.1">
    <property type="nucleotide sequence ID" value="NZ_CP012677.1"/>
</dbReference>
<organism evidence="4 5">
    <name type="scientific">Arthrobacter alpinus</name>
    <dbReference type="NCBI Taxonomy" id="656366"/>
    <lineage>
        <taxon>Bacteria</taxon>
        <taxon>Bacillati</taxon>
        <taxon>Actinomycetota</taxon>
        <taxon>Actinomycetes</taxon>
        <taxon>Micrococcales</taxon>
        <taxon>Micrococcaceae</taxon>
        <taxon>Arthrobacter</taxon>
    </lineage>
</organism>
<dbReference type="InterPro" id="IPR036291">
    <property type="entry name" value="NAD(P)-bd_dom_sf"/>
</dbReference>
<dbReference type="PANTHER" id="PTHR42879">
    <property type="entry name" value="3-OXOACYL-(ACYL-CARRIER-PROTEIN) REDUCTASE"/>
    <property type="match status" value="1"/>
</dbReference>
<keyword evidence="5" id="KW-1185">Reference proteome</keyword>
<evidence type="ECO:0000256" key="1">
    <source>
        <dbReference type="ARBA" id="ARBA00006484"/>
    </source>
</evidence>
<dbReference type="CDD" id="cd05233">
    <property type="entry name" value="SDR_c"/>
    <property type="match status" value="1"/>
</dbReference>
<dbReference type="PRINTS" id="PR00080">
    <property type="entry name" value="SDRFAMILY"/>
</dbReference>
<keyword evidence="2" id="KW-0560">Oxidoreductase</keyword>
<dbReference type="AlphaFoldDB" id="A0A0M3UGT7"/>
<dbReference type="GO" id="GO:0016491">
    <property type="term" value="F:oxidoreductase activity"/>
    <property type="evidence" value="ECO:0007669"/>
    <property type="project" value="UniProtKB-KW"/>
</dbReference>
<evidence type="ECO:0000256" key="2">
    <source>
        <dbReference type="ARBA" id="ARBA00023002"/>
    </source>
</evidence>
<dbReference type="KEGG" id="aaq:AOC05_17385"/>
<dbReference type="GO" id="GO:0032787">
    <property type="term" value="P:monocarboxylic acid metabolic process"/>
    <property type="evidence" value="ECO:0007669"/>
    <property type="project" value="UniProtKB-ARBA"/>
</dbReference>
<proteinExistence type="inferred from homology"/>
<evidence type="ECO:0000313" key="5">
    <source>
        <dbReference type="Proteomes" id="UP000062833"/>
    </source>
</evidence>
<dbReference type="OrthoDB" id="9793325at2"/>
<dbReference type="EMBL" id="CP012677">
    <property type="protein sequence ID" value="ALE93685.1"/>
    <property type="molecule type" value="Genomic_DNA"/>
</dbReference>
<gene>
    <name evidence="4" type="ORF">AOC05_17385</name>
</gene>
<name>A0A0M3UGT7_9MICC</name>
<dbReference type="InterPro" id="IPR002347">
    <property type="entry name" value="SDR_fam"/>
</dbReference>
<comment type="similarity">
    <text evidence="1 3">Belongs to the short-chain dehydrogenases/reductases (SDR) family.</text>
</comment>
<dbReference type="InterPro" id="IPR050259">
    <property type="entry name" value="SDR"/>
</dbReference>